<dbReference type="AlphaFoldDB" id="A0A415L4E7"/>
<organism evidence="9 11">
    <name type="scientific">Blautia obeum</name>
    <dbReference type="NCBI Taxonomy" id="40520"/>
    <lineage>
        <taxon>Bacteria</taxon>
        <taxon>Bacillati</taxon>
        <taxon>Bacillota</taxon>
        <taxon>Clostridia</taxon>
        <taxon>Lachnospirales</taxon>
        <taxon>Lachnospiraceae</taxon>
        <taxon>Blautia</taxon>
    </lineage>
</organism>
<comment type="subcellular location">
    <subcellularLocation>
        <location evidence="1">Cell inner membrane</location>
        <topology evidence="1">Multi-pass membrane protein</topology>
    </subcellularLocation>
</comment>
<protein>
    <submittedName>
        <fullName evidence="9 10">TRAP transporter large permease</fullName>
    </submittedName>
</protein>
<keyword evidence="2" id="KW-1003">Cell membrane</keyword>
<feature type="transmembrane region" description="Helical" evidence="7">
    <location>
        <begin position="217"/>
        <end position="239"/>
    </location>
</feature>
<feature type="transmembrane region" description="Helical" evidence="7">
    <location>
        <begin position="346"/>
        <end position="371"/>
    </location>
</feature>
<dbReference type="NCBIfam" id="TIGR00786">
    <property type="entry name" value="dctM"/>
    <property type="match status" value="1"/>
</dbReference>
<sequence>MSPIAIAAIIMLVLLFLNVPVFASVLGACVTYFVLNPSAGLDGMLAMQRVISGIQSVPMLAIPFFVAAGALMNYCGITDRMLKFCKVLTGHMYGGLGQVNIVLSTLMGGMSGSSLADAAMEAKLLVPDMRKAGYPNGYASAITAFSSMITPLIPPGIAAIIYGSVTGTSIGRLFVAGIVPAVILCVAMMIIVSKYSKKRGIPRLSEKRASGGELWEAFKPAILPLCLPIIIIGSIRLGICTPTEAGAVAIAYAVILGIVYREIRWDNVLTCIRETVCSTASIMLIVGAASCFSWILTWENVPQTMTTVLISVCKNKYIFLLAVNIFLLVVGMFIEATAAQIVLAPMLAPVAIAFGVDPVHFGIVFIFNMALGSLTPPMGNLMFVTCGVTKCPTEEFLKDSVVFYILIFAILMLMTYVPFISTWLPNVLYGV</sequence>
<feature type="transmembrane region" description="Helical" evidence="7">
    <location>
        <begin position="174"/>
        <end position="196"/>
    </location>
</feature>
<name>A0A415L4E7_9FIRM</name>
<evidence type="ECO:0000256" key="4">
    <source>
        <dbReference type="ARBA" id="ARBA00022692"/>
    </source>
</evidence>
<dbReference type="GO" id="GO:0005886">
    <property type="term" value="C:plasma membrane"/>
    <property type="evidence" value="ECO:0007669"/>
    <property type="project" value="UniProtKB-SubCell"/>
</dbReference>
<evidence type="ECO:0000313" key="12">
    <source>
        <dbReference type="Proteomes" id="UP000293506"/>
    </source>
</evidence>
<evidence type="ECO:0000256" key="6">
    <source>
        <dbReference type="ARBA" id="ARBA00023136"/>
    </source>
</evidence>
<evidence type="ECO:0000256" key="5">
    <source>
        <dbReference type="ARBA" id="ARBA00022989"/>
    </source>
</evidence>
<dbReference type="Proteomes" id="UP000285897">
    <property type="component" value="Unassembled WGS sequence"/>
</dbReference>
<keyword evidence="5 7" id="KW-1133">Transmembrane helix</keyword>
<dbReference type="PIRSF" id="PIRSF006066">
    <property type="entry name" value="HI0050"/>
    <property type="match status" value="1"/>
</dbReference>
<feature type="domain" description="TRAP C4-dicarboxylate transport system permease DctM subunit" evidence="8">
    <location>
        <begin position="9"/>
        <end position="418"/>
    </location>
</feature>
<comment type="caution">
    <text evidence="9">The sequence shown here is derived from an EMBL/GenBank/DDBJ whole genome shotgun (WGS) entry which is preliminary data.</text>
</comment>
<dbReference type="GO" id="GO:0022857">
    <property type="term" value="F:transmembrane transporter activity"/>
    <property type="evidence" value="ECO:0007669"/>
    <property type="project" value="TreeGrafter"/>
</dbReference>
<dbReference type="EMBL" id="RCXQ01000008">
    <property type="protein sequence ID" value="RYT66585.1"/>
    <property type="molecule type" value="Genomic_DNA"/>
</dbReference>
<dbReference type="Pfam" id="PF06808">
    <property type="entry name" value="DctM"/>
    <property type="match status" value="1"/>
</dbReference>
<dbReference type="RefSeq" id="WP_118393470.1">
    <property type="nucleotide sequence ID" value="NZ_JAAISX010000032.1"/>
</dbReference>
<evidence type="ECO:0000256" key="1">
    <source>
        <dbReference type="ARBA" id="ARBA00004429"/>
    </source>
</evidence>
<keyword evidence="4 7" id="KW-0812">Transmembrane</keyword>
<keyword evidence="3" id="KW-0997">Cell inner membrane</keyword>
<dbReference type="Proteomes" id="UP000293506">
    <property type="component" value="Unassembled WGS sequence"/>
</dbReference>
<proteinExistence type="predicted"/>
<feature type="transmembrane region" description="Helical" evidence="7">
    <location>
        <begin position="245"/>
        <end position="263"/>
    </location>
</feature>
<evidence type="ECO:0000256" key="3">
    <source>
        <dbReference type="ARBA" id="ARBA00022519"/>
    </source>
</evidence>
<feature type="transmembrane region" description="Helical" evidence="7">
    <location>
        <begin position="402"/>
        <end position="424"/>
    </location>
</feature>
<feature type="transmembrane region" description="Helical" evidence="7">
    <location>
        <begin position="51"/>
        <end position="74"/>
    </location>
</feature>
<evidence type="ECO:0000256" key="2">
    <source>
        <dbReference type="ARBA" id="ARBA00022475"/>
    </source>
</evidence>
<accession>A0A415L4E7</accession>
<dbReference type="EMBL" id="QROS01000017">
    <property type="protein sequence ID" value="RHL43424.1"/>
    <property type="molecule type" value="Genomic_DNA"/>
</dbReference>
<keyword evidence="6 7" id="KW-0472">Membrane</keyword>
<gene>
    <name evidence="9" type="ORF">DW021_15645</name>
    <name evidence="10" type="ORF">EAI82_10210</name>
</gene>
<evidence type="ECO:0000313" key="11">
    <source>
        <dbReference type="Proteomes" id="UP000285897"/>
    </source>
</evidence>
<dbReference type="PANTHER" id="PTHR33362">
    <property type="entry name" value="SIALIC ACID TRAP TRANSPORTER PERMEASE PROTEIN SIAT-RELATED"/>
    <property type="match status" value="1"/>
</dbReference>
<evidence type="ECO:0000313" key="10">
    <source>
        <dbReference type="EMBL" id="RYT66585.1"/>
    </source>
</evidence>
<dbReference type="InterPro" id="IPR004681">
    <property type="entry name" value="TRAP_DctM"/>
</dbReference>
<reference evidence="10 12" key="2">
    <citation type="journal article" date="2019" name="Science, e1252229">
        <title>Invertible promoters mediate bacterial phase variation, antibiotic resistance, and host adaptation in the gut.</title>
        <authorList>
            <person name="Jiang X."/>
            <person name="Hall A.B."/>
            <person name="Arthur T.D."/>
            <person name="Plichta D.R."/>
            <person name="Covington C.T."/>
            <person name="Poyet M."/>
            <person name="Crothers J."/>
            <person name="Moses P.L."/>
            <person name="Tolonen A.C."/>
            <person name="Vlamakis H."/>
            <person name="Alm E.J."/>
            <person name="Xavier R.J."/>
        </authorList>
    </citation>
    <scope>NUCLEOTIDE SEQUENCE [LARGE SCALE GENOMIC DNA]</scope>
    <source>
        <strain evidence="12">af_0058</strain>
        <strain evidence="10">Af_0058</strain>
    </source>
</reference>
<evidence type="ECO:0000313" key="9">
    <source>
        <dbReference type="EMBL" id="RHL43424.1"/>
    </source>
</evidence>
<feature type="transmembrane region" description="Helical" evidence="7">
    <location>
        <begin position="275"/>
        <end position="297"/>
    </location>
</feature>
<feature type="transmembrane region" description="Helical" evidence="7">
    <location>
        <begin position="317"/>
        <end position="334"/>
    </location>
</feature>
<dbReference type="InterPro" id="IPR010656">
    <property type="entry name" value="DctM"/>
</dbReference>
<reference evidence="9 11" key="1">
    <citation type="submission" date="2018-08" db="EMBL/GenBank/DDBJ databases">
        <title>A genome reference for cultivated species of the human gut microbiota.</title>
        <authorList>
            <person name="Zou Y."/>
            <person name="Xue W."/>
            <person name="Luo G."/>
        </authorList>
    </citation>
    <scope>NUCLEOTIDE SEQUENCE [LARGE SCALE GENOMIC DNA]</scope>
    <source>
        <strain evidence="9 11">AF37-6AC</strain>
    </source>
</reference>
<dbReference type="PANTHER" id="PTHR33362:SF4">
    <property type="entry name" value="2,3-DIKETO-L-GULONATE TRAP TRANSPORTER LARGE PERMEASE PROTEIN YIAN"/>
    <property type="match status" value="1"/>
</dbReference>
<evidence type="ECO:0000256" key="7">
    <source>
        <dbReference type="SAM" id="Phobius"/>
    </source>
</evidence>
<feature type="transmembrane region" description="Helical" evidence="7">
    <location>
        <begin position="138"/>
        <end position="162"/>
    </location>
</feature>
<evidence type="ECO:0000259" key="8">
    <source>
        <dbReference type="Pfam" id="PF06808"/>
    </source>
</evidence>